<keyword evidence="1" id="KW-0812">Transmembrane</keyword>
<dbReference type="Proteomes" id="UP000182835">
    <property type="component" value="Unassembled WGS sequence"/>
</dbReference>
<dbReference type="InterPro" id="IPR038690">
    <property type="entry name" value="NusG_2_sf"/>
</dbReference>
<dbReference type="InterPro" id="IPR003495">
    <property type="entry name" value="CobW/HypB/UreG_nucleotide-bd"/>
</dbReference>
<feature type="transmembrane region" description="Helical" evidence="1">
    <location>
        <begin position="347"/>
        <end position="367"/>
    </location>
</feature>
<dbReference type="CDD" id="cd03112">
    <property type="entry name" value="CobW-like"/>
    <property type="match status" value="1"/>
</dbReference>
<feature type="domain" description="CobW/HypB/UreG nucleotide-binding" evidence="2">
    <location>
        <begin position="5"/>
        <end position="210"/>
    </location>
</feature>
<keyword evidence="1" id="KW-0472">Membrane</keyword>
<evidence type="ECO:0000313" key="4">
    <source>
        <dbReference type="Proteomes" id="UP000182835"/>
    </source>
</evidence>
<evidence type="ECO:0000259" key="2">
    <source>
        <dbReference type="Pfam" id="PF02492"/>
    </source>
</evidence>
<dbReference type="InterPro" id="IPR027417">
    <property type="entry name" value="P-loop_NTPase"/>
</dbReference>
<dbReference type="SUPFAM" id="SSF52540">
    <property type="entry name" value="P-loop containing nucleoside triphosphate hydrolases"/>
    <property type="match status" value="1"/>
</dbReference>
<dbReference type="PANTHER" id="PTHR43603:SF3">
    <property type="entry name" value="ZINC CHAPERONE YCIC"/>
    <property type="match status" value="1"/>
</dbReference>
<keyword evidence="1" id="KW-1133">Transmembrane helix</keyword>
<organism evidence="3 4">
    <name type="scientific">Enterococcus canintestini</name>
    <dbReference type="NCBI Taxonomy" id="317010"/>
    <lineage>
        <taxon>Bacteria</taxon>
        <taxon>Bacillati</taxon>
        <taxon>Bacillota</taxon>
        <taxon>Bacilli</taxon>
        <taxon>Lactobacillales</taxon>
        <taxon>Enterococcaceae</taxon>
        <taxon>Enterococcus</taxon>
    </lineage>
</organism>
<dbReference type="OrthoDB" id="47603at2"/>
<name>A0A1L8R2G5_9ENTE</name>
<dbReference type="Gene3D" id="3.40.50.300">
    <property type="entry name" value="P-loop containing nucleotide triphosphate hydrolases"/>
    <property type="match status" value="1"/>
</dbReference>
<dbReference type="Gene3D" id="2.60.320.10">
    <property type="entry name" value="N-utilization substance G protein NusG, insert domain"/>
    <property type="match status" value="1"/>
</dbReference>
<dbReference type="STRING" id="317010.RU96_GL001464"/>
<dbReference type="Pfam" id="PF02492">
    <property type="entry name" value="cobW"/>
    <property type="match status" value="1"/>
</dbReference>
<protein>
    <recommendedName>
        <fullName evidence="2">CobW/HypB/UreG nucleotide-binding domain-containing protein</fullName>
    </recommendedName>
</protein>
<proteinExistence type="predicted"/>
<accession>A0A1L8R2G5</accession>
<dbReference type="PANTHER" id="PTHR43603">
    <property type="entry name" value="COBW DOMAIN-CONTAINING PROTEIN DDB_G0274527"/>
    <property type="match status" value="1"/>
</dbReference>
<dbReference type="AlphaFoldDB" id="A0A1L8R2G5"/>
<dbReference type="EMBL" id="JXKG01000028">
    <property type="protein sequence ID" value="OJG13969.1"/>
    <property type="molecule type" value="Genomic_DNA"/>
</dbReference>
<dbReference type="InterPro" id="IPR051927">
    <property type="entry name" value="Zn_Chap_cDPG_Synth"/>
</dbReference>
<evidence type="ECO:0000256" key="1">
    <source>
        <dbReference type="SAM" id="Phobius"/>
    </source>
</evidence>
<dbReference type="CDD" id="cd09911">
    <property type="entry name" value="Lin0431_like"/>
    <property type="match status" value="1"/>
</dbReference>
<comment type="caution">
    <text evidence="3">The sequence shown here is derived from an EMBL/GenBank/DDBJ whole genome shotgun (WGS) entry which is preliminary data.</text>
</comment>
<dbReference type="RefSeq" id="WP_071865669.1">
    <property type="nucleotide sequence ID" value="NZ_JBHLVQ010000024.1"/>
</dbReference>
<gene>
    <name evidence="3" type="ORF">RU96_GL001464</name>
</gene>
<sequence length="471" mass="53372">MKKIPITILTGYLGSGKTLLLNHILYGDHGKEIAVIVNDIGEVNVDGVLVDKKGFKRTGEKLVSMPNGCICCTLREDLIVELDQLVQFSDLNQIVIEASGISKPIPIIQAIILAKNPLDIDLTQRLEIGAIIIVVDVKRFWDNFETGEKIQERKAEGNVVEEEQDIRGLLIDQFECCNILLLNNSDLVSTKTIYKINGLIAKLQSNAKIIRTIKGEVDLSKILNTNLFNIDETSYSMGWFKELELGYQNHIPETEEYGISSFIYRNRLLLDAQKFAHLTDKNFPGNITRAIGMKMDQQCIKEQLEGCLTDSLNADNFRKISPFPWKNSNMFSQISLMKFLRKAGVKIGDVIIIGILIITSFIPLFVFSIEKENETTEDAIKYAIVRIDGKEMDRFDLDKINHKLVNYHPAKGQYNIVEIKDGRIRVKEDNSPDQIAVRTGWISKPGQTSICLPHKLVISIEKKESTDYYIY</sequence>
<dbReference type="Pfam" id="PF07009">
    <property type="entry name" value="NusG_II"/>
    <property type="match status" value="1"/>
</dbReference>
<evidence type="ECO:0000313" key="3">
    <source>
        <dbReference type="EMBL" id="OJG13969.1"/>
    </source>
</evidence>
<reference evidence="3 4" key="1">
    <citation type="submission" date="2014-12" db="EMBL/GenBank/DDBJ databases">
        <title>Draft genome sequences of 29 type strains of Enterococci.</title>
        <authorList>
            <person name="Zhong Z."/>
            <person name="Sun Z."/>
            <person name="Liu W."/>
            <person name="Zhang W."/>
            <person name="Zhang H."/>
        </authorList>
    </citation>
    <scope>NUCLEOTIDE SEQUENCE [LARGE SCALE GENOMIC DNA]</scope>
    <source>
        <strain evidence="3 4">DSM 21207</strain>
    </source>
</reference>